<proteinExistence type="predicted"/>
<keyword evidence="1" id="KW-0472">Membrane</keyword>
<feature type="transmembrane region" description="Helical" evidence="1">
    <location>
        <begin position="202"/>
        <end position="224"/>
    </location>
</feature>
<dbReference type="RefSeq" id="WP_199046528.1">
    <property type="nucleotide sequence ID" value="NZ_JAELXT010000002.1"/>
</dbReference>
<accession>A0ABS0XXA4</accession>
<sequence length="474" mass="51801">MRGHEGKIDGYELKSFLRIEHGLARQFTLVAAAALIAAMIVLGTWVSKKIETGVSEIAGASAALYINTFLTPHLQDLAHGDTLSEASIHALNETMIQPAIRAHVLRIKIWKQDGHIIYSDDRNLIGKRFPPSPHQMAAWSGAVATEVDHLHHEENEGERAIDTPMLEVYAPVRDIRSGEVIAVLEFYEDAQALKEQLSAAHWQSWAVAALVAVAIIGALFSIVSEGSRAIDHMRGSLSHRILQLKELLRQNEVLRARVERSGRHLDDGDAGFMPRVALNLRDGPAQSISFALMRLNNVGRDAPDGAELQAVRGALSTALCDIWDICAGLQLPEVSNLSPADAVRKVARDHEQKSRMNVDCRIDIPRPCAIPAFIKVCASRFVQVCLDSTDRDDTIRNATISARSDSAAFHIDMTADAPASGDLEDIENALRLGLSGLWDQIESIGGTIAVEAQSGGTMRLKAWLPLVQNGSRMR</sequence>
<gene>
    <name evidence="2" type="ORF">JAO75_02915</name>
</gene>
<evidence type="ECO:0000256" key="1">
    <source>
        <dbReference type="SAM" id="Phobius"/>
    </source>
</evidence>
<dbReference type="EMBL" id="JAELXT010000002">
    <property type="protein sequence ID" value="MBJ6124353.1"/>
    <property type="molecule type" value="Genomic_DNA"/>
</dbReference>
<feature type="transmembrane region" description="Helical" evidence="1">
    <location>
        <begin position="27"/>
        <end position="46"/>
    </location>
</feature>
<keyword evidence="3" id="KW-1185">Reference proteome</keyword>
<evidence type="ECO:0000313" key="3">
    <source>
        <dbReference type="Proteomes" id="UP000620670"/>
    </source>
</evidence>
<keyword evidence="1" id="KW-0812">Transmembrane</keyword>
<organism evidence="2 3">
    <name type="scientific">Microvirga splendida</name>
    <dbReference type="NCBI Taxonomy" id="2795727"/>
    <lineage>
        <taxon>Bacteria</taxon>
        <taxon>Pseudomonadati</taxon>
        <taxon>Pseudomonadota</taxon>
        <taxon>Alphaproteobacteria</taxon>
        <taxon>Hyphomicrobiales</taxon>
        <taxon>Methylobacteriaceae</taxon>
        <taxon>Microvirga</taxon>
    </lineage>
</organism>
<name>A0ABS0XXA4_9HYPH</name>
<comment type="caution">
    <text evidence="2">The sequence shown here is derived from an EMBL/GenBank/DDBJ whole genome shotgun (WGS) entry which is preliminary data.</text>
</comment>
<evidence type="ECO:0000313" key="2">
    <source>
        <dbReference type="EMBL" id="MBJ6124353.1"/>
    </source>
</evidence>
<reference evidence="3" key="1">
    <citation type="submission" date="2020-12" db="EMBL/GenBank/DDBJ databases">
        <title>Hymenobacter sp.</title>
        <authorList>
            <person name="Kim M.K."/>
        </authorList>
    </citation>
    <scope>NUCLEOTIDE SEQUENCE [LARGE SCALE GENOMIC DNA]</scope>
    <source>
        <strain evidence="3">BT325</strain>
    </source>
</reference>
<evidence type="ECO:0008006" key="4">
    <source>
        <dbReference type="Google" id="ProtNLM"/>
    </source>
</evidence>
<protein>
    <recommendedName>
        <fullName evidence="4">Signal transduction histidine kinase</fullName>
    </recommendedName>
</protein>
<keyword evidence="1" id="KW-1133">Transmembrane helix</keyword>
<dbReference type="Proteomes" id="UP000620670">
    <property type="component" value="Unassembled WGS sequence"/>
</dbReference>